<evidence type="ECO:0000313" key="12">
    <source>
        <dbReference type="Proteomes" id="UP000050741"/>
    </source>
</evidence>
<keyword evidence="7 9" id="KW-0788">Thiol protease</keyword>
<dbReference type="PROSITE" id="PS00973">
    <property type="entry name" value="USP_2"/>
    <property type="match status" value="1"/>
</dbReference>
<dbReference type="InterPro" id="IPR001394">
    <property type="entry name" value="Peptidase_C19_UCH"/>
</dbReference>
<evidence type="ECO:0000256" key="5">
    <source>
        <dbReference type="ARBA" id="ARBA00022786"/>
    </source>
</evidence>
<sequence length="733" mass="83959">MVDIVLRGNADEVDLEVCWMACNLDENNCVAHIAPKKTRRNCTENPYCISRLGLETFEELAQSESEPEVTERRNSSRQPCGLTNAGNFCYVNSFLQIWFNDLKFRQCIYNWRPSDNWTMPQTAKLNIEDVMNCLQKLFIAMQFTPFKSTHAGELIEVLRLNNQQQDVQEFHTRFFDTLERNMESHPNGLPILNVIWKLFESRIDQDLSCAYCEWKSTTTSEHRSLQLSIALHDNLVSAIQAFFAEEMLNDFQCQSGKCKYSGHVSRTSKFVQLPQVLVIQLKRYVVGRNLRARKLQHAFHFPRILTGQQLRPGVAGVLDYKLCAVMIHRGKRMDAGHYYDIIYEPNIGKWFIYNDDIVTETTAPGYSGRLTNRTMTAAAGGCYALIYRKLGTGVQRGPMQAPPPKVLTEVENKLEEDFARKKNDDGTAFAVWKRLIGERSVWLRQLWTELEVHNGMAFLDRPEDISFLPTALLCDILDKELTAPVSAVAIPLCAHNRLRPGLFTRGTLKAVNTSAARRLIKEYNVNMTLQNGADFCLECVWKIRAHFVAEFRGPRLHGDVEDFFYPGGAFVYIKVQKNTDPEVVNRHAFMWISRRKRSKNLLKIKMCSDQTVDDLKWRIFETIHHPPANQTLYRVRSITQRRQTVRLPDVELQGDWTLETALVPPNNLDEPLILILQAQEGDEDEDKDKQSASTTDVKEYKEEQSACTNSPEEDESEESSGTSNGAGFEDSAL</sequence>
<evidence type="ECO:0000313" key="13">
    <source>
        <dbReference type="WBParaSite" id="GPLIN_000224000"/>
    </source>
</evidence>
<keyword evidence="12" id="KW-1185">Reference proteome</keyword>
<feature type="region of interest" description="Disordered" evidence="10">
    <location>
        <begin position="678"/>
        <end position="733"/>
    </location>
</feature>
<organism evidence="12 13">
    <name type="scientific">Globodera pallida</name>
    <name type="common">Potato cyst nematode worm</name>
    <name type="synonym">Heterodera pallida</name>
    <dbReference type="NCBI Taxonomy" id="36090"/>
    <lineage>
        <taxon>Eukaryota</taxon>
        <taxon>Metazoa</taxon>
        <taxon>Ecdysozoa</taxon>
        <taxon>Nematoda</taxon>
        <taxon>Chromadorea</taxon>
        <taxon>Rhabditida</taxon>
        <taxon>Tylenchina</taxon>
        <taxon>Tylenchomorpha</taxon>
        <taxon>Tylenchoidea</taxon>
        <taxon>Heteroderidae</taxon>
        <taxon>Heteroderinae</taxon>
        <taxon>Globodera</taxon>
    </lineage>
</organism>
<dbReference type="Pfam" id="PF00443">
    <property type="entry name" value="UCH"/>
    <property type="match status" value="1"/>
</dbReference>
<reference evidence="12" key="2">
    <citation type="submission" date="2014-05" db="EMBL/GenBank/DDBJ databases">
        <title>The genome and life-stage specific transcriptomes of Globodera pallida elucidate key aspects of plant parasitism by a cyst nematode.</title>
        <authorList>
            <person name="Cotton J.A."/>
            <person name="Lilley C.J."/>
            <person name="Jones L.M."/>
            <person name="Kikuchi T."/>
            <person name="Reid A.J."/>
            <person name="Thorpe P."/>
            <person name="Tsai I.J."/>
            <person name="Beasley H."/>
            <person name="Blok V."/>
            <person name="Cock P.J.A."/>
            <person name="Van den Akker S.E."/>
            <person name="Holroyd N."/>
            <person name="Hunt M."/>
            <person name="Mantelin S."/>
            <person name="Naghra H."/>
            <person name="Pain A."/>
            <person name="Palomares-Rius J.E."/>
            <person name="Zarowiecki M."/>
            <person name="Berriman M."/>
            <person name="Jones J.T."/>
            <person name="Urwin P.E."/>
        </authorList>
    </citation>
    <scope>NUCLEOTIDE SEQUENCE [LARGE SCALE GENOMIC DNA]</scope>
    <source>
        <strain evidence="12">Lindley</strain>
    </source>
</reference>
<comment type="similarity">
    <text evidence="3 9">Belongs to the peptidase C19 family.</text>
</comment>
<dbReference type="InterPro" id="IPR018200">
    <property type="entry name" value="USP_CS"/>
</dbReference>
<keyword evidence="5 9" id="KW-0833">Ubl conjugation pathway</keyword>
<evidence type="ECO:0000256" key="8">
    <source>
        <dbReference type="ARBA" id="ARBA00023242"/>
    </source>
</evidence>
<dbReference type="GO" id="GO:0006508">
    <property type="term" value="P:proteolysis"/>
    <property type="evidence" value="ECO:0007669"/>
    <property type="project" value="UniProtKB-KW"/>
</dbReference>
<evidence type="ECO:0000256" key="4">
    <source>
        <dbReference type="ARBA" id="ARBA00022670"/>
    </source>
</evidence>
<evidence type="ECO:0000256" key="1">
    <source>
        <dbReference type="ARBA" id="ARBA00000707"/>
    </source>
</evidence>
<proteinExistence type="inferred from homology"/>
<evidence type="ECO:0000256" key="3">
    <source>
        <dbReference type="ARBA" id="ARBA00009085"/>
    </source>
</evidence>
<keyword evidence="6 9" id="KW-0378">Hydrolase</keyword>
<dbReference type="PANTHER" id="PTHR24006">
    <property type="entry name" value="UBIQUITIN CARBOXYL-TERMINAL HYDROLASE"/>
    <property type="match status" value="1"/>
</dbReference>
<protein>
    <recommendedName>
        <fullName evidence="9">Ubiquitin carboxyl-terminal hydrolase</fullName>
        <ecNumber evidence="9">3.4.19.12</ecNumber>
    </recommendedName>
</protein>
<keyword evidence="8" id="KW-0539">Nucleus</keyword>
<dbReference type="Gene3D" id="3.90.70.10">
    <property type="entry name" value="Cysteine proteinases"/>
    <property type="match status" value="1"/>
</dbReference>
<dbReference type="PANTHER" id="PTHR24006:SF722">
    <property type="entry name" value="UBIQUITIN CARBOXYL-TERMINAL HYDROLASE 48"/>
    <property type="match status" value="1"/>
</dbReference>
<dbReference type="PROSITE" id="PS00972">
    <property type="entry name" value="USP_1"/>
    <property type="match status" value="1"/>
</dbReference>
<dbReference type="GO" id="GO:0004843">
    <property type="term" value="F:cysteine-type deubiquitinase activity"/>
    <property type="evidence" value="ECO:0007669"/>
    <property type="project" value="UniProtKB-UniRule"/>
</dbReference>
<dbReference type="AlphaFoldDB" id="A0A183BNQ4"/>
<evidence type="ECO:0000256" key="9">
    <source>
        <dbReference type="RuleBase" id="RU366025"/>
    </source>
</evidence>
<evidence type="ECO:0000256" key="7">
    <source>
        <dbReference type="ARBA" id="ARBA00022807"/>
    </source>
</evidence>
<comment type="catalytic activity">
    <reaction evidence="1 9">
        <text>Thiol-dependent hydrolysis of ester, thioester, amide, peptide and isopeptide bonds formed by the C-terminal Gly of ubiquitin (a 76-residue protein attached to proteins as an intracellular targeting signal).</text>
        <dbReference type="EC" id="3.4.19.12"/>
    </reaction>
</comment>
<dbReference type="SUPFAM" id="SSF54001">
    <property type="entry name" value="Cysteine proteinases"/>
    <property type="match status" value="1"/>
</dbReference>
<reference evidence="13" key="3">
    <citation type="submission" date="2016-06" db="UniProtKB">
        <authorList>
            <consortium name="WormBaseParasite"/>
        </authorList>
    </citation>
    <scope>IDENTIFICATION</scope>
</reference>
<evidence type="ECO:0000259" key="11">
    <source>
        <dbReference type="PROSITE" id="PS50235"/>
    </source>
</evidence>
<dbReference type="InterPro" id="IPR050164">
    <property type="entry name" value="Peptidase_C19"/>
</dbReference>
<dbReference type="GO" id="GO:0005829">
    <property type="term" value="C:cytosol"/>
    <property type="evidence" value="ECO:0007669"/>
    <property type="project" value="TreeGrafter"/>
</dbReference>
<dbReference type="InterPro" id="IPR028889">
    <property type="entry name" value="USP"/>
</dbReference>
<comment type="subcellular location">
    <subcellularLocation>
        <location evidence="2">Nucleus</location>
    </subcellularLocation>
</comment>
<dbReference type="InterPro" id="IPR038765">
    <property type="entry name" value="Papain-like_cys_pep_sf"/>
</dbReference>
<evidence type="ECO:0000256" key="2">
    <source>
        <dbReference type="ARBA" id="ARBA00004123"/>
    </source>
</evidence>
<dbReference type="Proteomes" id="UP000050741">
    <property type="component" value="Unassembled WGS sequence"/>
</dbReference>
<dbReference type="GO" id="GO:0005634">
    <property type="term" value="C:nucleus"/>
    <property type="evidence" value="ECO:0007669"/>
    <property type="project" value="UniProtKB-SubCell"/>
</dbReference>
<accession>A0A183BNQ4</accession>
<dbReference type="GO" id="GO:0016579">
    <property type="term" value="P:protein deubiquitination"/>
    <property type="evidence" value="ECO:0007669"/>
    <property type="project" value="InterPro"/>
</dbReference>
<dbReference type="EC" id="3.4.19.12" evidence="9"/>
<evidence type="ECO:0000256" key="6">
    <source>
        <dbReference type="ARBA" id="ARBA00022801"/>
    </source>
</evidence>
<dbReference type="PROSITE" id="PS50235">
    <property type="entry name" value="USP_3"/>
    <property type="match status" value="1"/>
</dbReference>
<keyword evidence="4 9" id="KW-0645">Protease</keyword>
<name>A0A183BNQ4_GLOPA</name>
<feature type="domain" description="USP" evidence="11">
    <location>
        <begin position="80"/>
        <end position="390"/>
    </location>
</feature>
<reference evidence="12" key="1">
    <citation type="submission" date="2013-12" db="EMBL/GenBank/DDBJ databases">
        <authorList>
            <person name="Aslett M."/>
        </authorList>
    </citation>
    <scope>NUCLEOTIDE SEQUENCE [LARGE SCALE GENOMIC DNA]</scope>
    <source>
        <strain evidence="12">Lindley</strain>
    </source>
</reference>
<evidence type="ECO:0000256" key="10">
    <source>
        <dbReference type="SAM" id="MobiDB-lite"/>
    </source>
</evidence>
<dbReference type="WBParaSite" id="GPLIN_000224000">
    <property type="protein sequence ID" value="GPLIN_000224000"/>
    <property type="gene ID" value="GPLIN_000224000"/>
</dbReference>